<evidence type="ECO:0000313" key="5">
    <source>
        <dbReference type="EMBL" id="CDW24179.1"/>
    </source>
</evidence>
<comment type="caution">
    <text evidence="2">Lacks conserved residue(s) required for the propagation of feature annotation.</text>
</comment>
<keyword evidence="1" id="KW-1015">Disulfide bond</keyword>
<protein>
    <submittedName>
        <fullName evidence="5">Putative LOC100740639 [Bombus impatiens]</fullName>
    </submittedName>
</protein>
<evidence type="ECO:0000259" key="4">
    <source>
        <dbReference type="PROSITE" id="PS01180"/>
    </source>
</evidence>
<name>A0A0K2TDS2_LEPSM</name>
<dbReference type="OrthoDB" id="6378485at2759"/>
<dbReference type="SUPFAM" id="SSF49854">
    <property type="entry name" value="Spermadhesin, CUB domain"/>
    <property type="match status" value="1"/>
</dbReference>
<dbReference type="GeneID" id="121128102"/>
<dbReference type="InterPro" id="IPR000859">
    <property type="entry name" value="CUB_dom"/>
</dbReference>
<feature type="signal peptide" evidence="3">
    <location>
        <begin position="1"/>
        <end position="20"/>
    </location>
</feature>
<proteinExistence type="predicted"/>
<feature type="domain" description="CUB" evidence="4">
    <location>
        <begin position="83"/>
        <end position="226"/>
    </location>
</feature>
<dbReference type="KEGG" id="lsm:121128102"/>
<evidence type="ECO:0000256" key="2">
    <source>
        <dbReference type="PROSITE-ProRule" id="PRU00059"/>
    </source>
</evidence>
<dbReference type="PROSITE" id="PS01180">
    <property type="entry name" value="CUB"/>
    <property type="match status" value="1"/>
</dbReference>
<dbReference type="PANTHER" id="PTHR33236:SF12">
    <property type="entry name" value="CUB DOMAIN-CONTAINING PROTEIN-RELATED"/>
    <property type="match status" value="1"/>
</dbReference>
<sequence>MVYVQELLICILIYLNGMEGAAPFRRESKQFGLFNIVKFDNVECSERMGVCFTTGECENRNGKINGHCASGFGVCCVFSVTDCGSTVSQNVTYIRNPGFPSALRSTQTCSYTINKASPKICQLRLDFERLATAEPTDGVCGKSGAGAAGTGDKVTVTSPTGFNPPGIGGLCGENLNGQHMYVEFGDGNSITWSISVGSDGNVNRFWNIKTSQISCESSFRAPTGCTQYFTEKSGVISSYNRAGERMPAGSSYQNCVRRANGFCSIEYRSRFFTLGSIVTSQTGVCAMGSVSIPNAVGTSISNFCEKKFNALAAQTQNGVIRSDSIPFQLGVTTKNSPLTDFEGFELNYNQSPC</sequence>
<keyword evidence="3" id="KW-0732">Signal</keyword>
<dbReference type="InterPro" id="IPR035914">
    <property type="entry name" value="Sperma_CUB_dom_sf"/>
</dbReference>
<evidence type="ECO:0000256" key="1">
    <source>
        <dbReference type="ARBA" id="ARBA00023157"/>
    </source>
</evidence>
<feature type="chain" id="PRO_5005487709" evidence="3">
    <location>
        <begin position="21"/>
        <end position="353"/>
    </location>
</feature>
<reference evidence="5" key="1">
    <citation type="submission" date="2014-05" db="EMBL/GenBank/DDBJ databases">
        <authorList>
            <person name="Chronopoulou M."/>
        </authorList>
    </citation>
    <scope>NUCLEOTIDE SEQUENCE</scope>
    <source>
        <tissue evidence="5">Whole organism</tissue>
    </source>
</reference>
<dbReference type="AlphaFoldDB" id="A0A0K2TDS2"/>
<dbReference type="RefSeq" id="XP_040579606.1">
    <property type="nucleotide sequence ID" value="XM_040723672.2"/>
</dbReference>
<dbReference type="EMBL" id="HACA01006818">
    <property type="protein sequence ID" value="CDW24179.1"/>
    <property type="molecule type" value="Transcribed_RNA"/>
</dbReference>
<dbReference type="PANTHER" id="PTHR33236">
    <property type="entry name" value="INTRAFLAGELLAR TRANSPORT PROTEIN 122 FAMILY PROTEIN-RELATED"/>
    <property type="match status" value="1"/>
</dbReference>
<dbReference type="InterPro" id="IPR058698">
    <property type="entry name" value="CUB_metazoa"/>
</dbReference>
<evidence type="ECO:0000256" key="3">
    <source>
        <dbReference type="SAM" id="SignalP"/>
    </source>
</evidence>
<dbReference type="Pfam" id="PF26080">
    <property type="entry name" value="CUB_animal"/>
    <property type="match status" value="1"/>
</dbReference>
<organism evidence="5">
    <name type="scientific">Lepeophtheirus salmonis</name>
    <name type="common">Salmon louse</name>
    <name type="synonym">Caligus salmonis</name>
    <dbReference type="NCBI Taxonomy" id="72036"/>
    <lineage>
        <taxon>Eukaryota</taxon>
        <taxon>Metazoa</taxon>
        <taxon>Ecdysozoa</taxon>
        <taxon>Arthropoda</taxon>
        <taxon>Crustacea</taxon>
        <taxon>Multicrustacea</taxon>
        <taxon>Hexanauplia</taxon>
        <taxon>Copepoda</taxon>
        <taxon>Siphonostomatoida</taxon>
        <taxon>Caligidae</taxon>
        <taxon>Lepeophtheirus</taxon>
    </lineage>
</organism>
<accession>A0A0K2TDS2</accession>
<dbReference type="Gene3D" id="2.60.120.290">
    <property type="entry name" value="Spermadhesin, CUB domain"/>
    <property type="match status" value="1"/>
</dbReference>